<protein>
    <submittedName>
        <fullName evidence="2">Uncharacterized protein</fullName>
    </submittedName>
</protein>
<evidence type="ECO:0000256" key="1">
    <source>
        <dbReference type="SAM" id="MobiDB-lite"/>
    </source>
</evidence>
<reference evidence="2" key="1">
    <citation type="journal article" date="2019" name="Environ. Microbiol.">
        <title>Fungal ecological strategies reflected in gene transcription - a case study of two litter decomposers.</title>
        <authorList>
            <person name="Barbi F."/>
            <person name="Kohler A."/>
            <person name="Barry K."/>
            <person name="Baskaran P."/>
            <person name="Daum C."/>
            <person name="Fauchery L."/>
            <person name="Ihrmark K."/>
            <person name="Kuo A."/>
            <person name="LaButti K."/>
            <person name="Lipzen A."/>
            <person name="Morin E."/>
            <person name="Grigoriev I.V."/>
            <person name="Henrissat B."/>
            <person name="Lindahl B."/>
            <person name="Martin F."/>
        </authorList>
    </citation>
    <scope>NUCLEOTIDE SEQUENCE</scope>
    <source>
        <strain evidence="2">JB14</strain>
    </source>
</reference>
<keyword evidence="3" id="KW-1185">Reference proteome</keyword>
<name>A0A6A4H4F9_9AGAR</name>
<feature type="region of interest" description="Disordered" evidence="1">
    <location>
        <begin position="111"/>
        <end position="132"/>
    </location>
</feature>
<sequence length="132" mass="15480">MALLHPLHPQRNPNHLCLDLDHDNARAYTACNTDFEDEEKVVMEEMLLEMRAKAKAQYALKFNPVFKCYYDEMHQRALQLIVPLTTLTTEQEQWIRIQARDRAAAKIDAEEREARKAQKNPDWVDVDADVEE</sequence>
<dbReference type="EMBL" id="ML769602">
    <property type="protein sequence ID" value="KAE9392165.1"/>
    <property type="molecule type" value="Genomic_DNA"/>
</dbReference>
<proteinExistence type="predicted"/>
<evidence type="ECO:0000313" key="3">
    <source>
        <dbReference type="Proteomes" id="UP000799118"/>
    </source>
</evidence>
<gene>
    <name evidence="2" type="ORF">BT96DRAFT_1000578</name>
</gene>
<accession>A0A6A4H4F9</accession>
<organism evidence="2 3">
    <name type="scientific">Gymnopus androsaceus JB14</name>
    <dbReference type="NCBI Taxonomy" id="1447944"/>
    <lineage>
        <taxon>Eukaryota</taxon>
        <taxon>Fungi</taxon>
        <taxon>Dikarya</taxon>
        <taxon>Basidiomycota</taxon>
        <taxon>Agaricomycotina</taxon>
        <taxon>Agaricomycetes</taxon>
        <taxon>Agaricomycetidae</taxon>
        <taxon>Agaricales</taxon>
        <taxon>Marasmiineae</taxon>
        <taxon>Omphalotaceae</taxon>
        <taxon>Gymnopus</taxon>
    </lineage>
</organism>
<dbReference type="Proteomes" id="UP000799118">
    <property type="component" value="Unassembled WGS sequence"/>
</dbReference>
<dbReference type="AlphaFoldDB" id="A0A6A4H4F9"/>
<evidence type="ECO:0000313" key="2">
    <source>
        <dbReference type="EMBL" id="KAE9392165.1"/>
    </source>
</evidence>